<comment type="caution">
    <text evidence="1">The sequence shown here is derived from an EMBL/GenBank/DDBJ whole genome shotgun (WGS) entry which is preliminary data.</text>
</comment>
<dbReference type="EMBL" id="LMAZ01000001">
    <property type="protein sequence ID" value="RGP57085.1"/>
    <property type="molecule type" value="Genomic_DNA"/>
</dbReference>
<dbReference type="OrthoDB" id="5588669at2"/>
<accession>A0A395RAF9</accession>
<dbReference type="Proteomes" id="UP000265411">
    <property type="component" value="Unassembled WGS sequence"/>
</dbReference>
<dbReference type="RefSeq" id="WP_118129821.1">
    <property type="nucleotide sequence ID" value="NZ_LMAZ01000001.1"/>
</dbReference>
<name>A0A395RAF9_9PSED</name>
<evidence type="ECO:0000313" key="2">
    <source>
        <dbReference type="Proteomes" id="UP000265411"/>
    </source>
</evidence>
<dbReference type="AlphaFoldDB" id="A0A395RAF9"/>
<evidence type="ECO:0000313" key="1">
    <source>
        <dbReference type="EMBL" id="RGP57085.1"/>
    </source>
</evidence>
<keyword evidence="2" id="KW-1185">Reference proteome</keyword>
<gene>
    <name evidence="1" type="ORF">ASB58_07070</name>
</gene>
<reference evidence="1 2" key="1">
    <citation type="journal article" date="2018" name="Syst. Appl. Microbiol.">
        <title>Pseudomonas gallaeciensis sp. nov., isolated from crude-oil-contaminated intertidal sand samples after the Prestige oil spill.</title>
        <authorList>
            <person name="Mulet M."/>
            <person name="Sanchez D."/>
            <person name="Rodriguez A.C."/>
            <person name="Nogales B."/>
            <person name="Bosch R."/>
            <person name="Busquets A."/>
            <person name="Gomila M."/>
            <person name="Lalucat J."/>
            <person name="Garcia-Valdes E."/>
        </authorList>
    </citation>
    <scope>NUCLEOTIDE SEQUENCE [LARGE SCALE GENOMIC DNA]</scope>
    <source>
        <strain evidence="1 2">V113</strain>
    </source>
</reference>
<organism evidence="1 2">
    <name type="scientific">Pseudomonas abyssi</name>
    <dbReference type="NCBI Taxonomy" id="170540"/>
    <lineage>
        <taxon>Bacteria</taxon>
        <taxon>Pseudomonadati</taxon>
        <taxon>Pseudomonadota</taxon>
        <taxon>Gammaproteobacteria</taxon>
        <taxon>Pseudomonadales</taxon>
        <taxon>Pseudomonadaceae</taxon>
        <taxon>Pseudomonas</taxon>
    </lineage>
</organism>
<proteinExistence type="predicted"/>
<protein>
    <submittedName>
        <fullName evidence="1">Uncharacterized protein</fullName>
    </submittedName>
</protein>
<sequence length="99" mass="10799">MTNYWHYYLRAETAEEVTSTLVAAGLLLVGGEPAPGVHIDTLGTLFEGGVWDEEGNQVEAPTALPGWHVNLCTEFNLDVSLIASVMIDAPTTPRRIWSD</sequence>